<evidence type="ECO:0000313" key="1">
    <source>
        <dbReference type="EMBL" id="CAF4439657.1"/>
    </source>
</evidence>
<dbReference type="Proteomes" id="UP000663868">
    <property type="component" value="Unassembled WGS sequence"/>
</dbReference>
<organism evidence="1 2">
    <name type="scientific">Adineta steineri</name>
    <dbReference type="NCBI Taxonomy" id="433720"/>
    <lineage>
        <taxon>Eukaryota</taxon>
        <taxon>Metazoa</taxon>
        <taxon>Spiralia</taxon>
        <taxon>Gnathifera</taxon>
        <taxon>Rotifera</taxon>
        <taxon>Eurotatoria</taxon>
        <taxon>Bdelloidea</taxon>
        <taxon>Adinetida</taxon>
        <taxon>Adinetidae</taxon>
        <taxon>Adineta</taxon>
    </lineage>
</organism>
<sequence>FKNILRNGQSNNRQLAKYSVSIIILLGNFVHPQMILNELIDDQFQYYNYRIQLELLAIVTATLIKHRQHHYDSISSIYKHLLPMLVSNRRELRHGAMECFTVICTYFNAYKPLTSTMLDTNQSIKLVLS</sequence>
<name>A0A820RPQ1_9BILA</name>
<dbReference type="AlphaFoldDB" id="A0A820RPQ1"/>
<accession>A0A820RPQ1</accession>
<feature type="non-terminal residue" evidence="1">
    <location>
        <position position="1"/>
    </location>
</feature>
<dbReference type="EMBL" id="CAJOBB010029834">
    <property type="protein sequence ID" value="CAF4439657.1"/>
    <property type="molecule type" value="Genomic_DNA"/>
</dbReference>
<proteinExistence type="predicted"/>
<reference evidence="1" key="1">
    <citation type="submission" date="2021-02" db="EMBL/GenBank/DDBJ databases">
        <authorList>
            <person name="Nowell W R."/>
        </authorList>
    </citation>
    <scope>NUCLEOTIDE SEQUENCE</scope>
</reference>
<dbReference type="Gene3D" id="1.25.10.10">
    <property type="entry name" value="Leucine-rich Repeat Variant"/>
    <property type="match status" value="1"/>
</dbReference>
<feature type="non-terminal residue" evidence="1">
    <location>
        <position position="129"/>
    </location>
</feature>
<dbReference type="InterPro" id="IPR016024">
    <property type="entry name" value="ARM-type_fold"/>
</dbReference>
<dbReference type="SUPFAM" id="SSF48371">
    <property type="entry name" value="ARM repeat"/>
    <property type="match status" value="1"/>
</dbReference>
<evidence type="ECO:0000313" key="2">
    <source>
        <dbReference type="Proteomes" id="UP000663868"/>
    </source>
</evidence>
<protein>
    <submittedName>
        <fullName evidence="1">Uncharacterized protein</fullName>
    </submittedName>
</protein>
<dbReference type="InterPro" id="IPR011989">
    <property type="entry name" value="ARM-like"/>
</dbReference>
<gene>
    <name evidence="1" type="ORF">KXQ929_LOCUS53303</name>
</gene>
<comment type="caution">
    <text evidence="1">The sequence shown here is derived from an EMBL/GenBank/DDBJ whole genome shotgun (WGS) entry which is preliminary data.</text>
</comment>